<proteinExistence type="predicted"/>
<reference evidence="2" key="1">
    <citation type="submission" date="2014-09" db="EMBL/GenBank/DDBJ databases">
        <authorList>
            <person name="Magalhaes I.L.F."/>
            <person name="Oliveira U."/>
            <person name="Santos F.R."/>
            <person name="Vidigal T.H.D.A."/>
            <person name="Brescovit A.D."/>
            <person name="Santos A.J."/>
        </authorList>
    </citation>
    <scope>NUCLEOTIDE SEQUENCE</scope>
    <source>
        <tissue evidence="2">Shoot tissue taken approximately 20 cm above the soil surface</tissue>
    </source>
</reference>
<evidence type="ECO:0000313" key="2">
    <source>
        <dbReference type="EMBL" id="JAD96419.1"/>
    </source>
</evidence>
<dbReference type="EMBL" id="GBRH01201476">
    <property type="protein sequence ID" value="JAD96419.1"/>
    <property type="molecule type" value="Transcribed_RNA"/>
</dbReference>
<name>A0A0A9E6J4_ARUDO</name>
<organism evidence="2">
    <name type="scientific">Arundo donax</name>
    <name type="common">Giant reed</name>
    <name type="synonym">Donax arundinaceus</name>
    <dbReference type="NCBI Taxonomy" id="35708"/>
    <lineage>
        <taxon>Eukaryota</taxon>
        <taxon>Viridiplantae</taxon>
        <taxon>Streptophyta</taxon>
        <taxon>Embryophyta</taxon>
        <taxon>Tracheophyta</taxon>
        <taxon>Spermatophyta</taxon>
        <taxon>Magnoliopsida</taxon>
        <taxon>Liliopsida</taxon>
        <taxon>Poales</taxon>
        <taxon>Poaceae</taxon>
        <taxon>PACMAD clade</taxon>
        <taxon>Arundinoideae</taxon>
        <taxon>Arundineae</taxon>
        <taxon>Arundo</taxon>
    </lineage>
</organism>
<dbReference type="AlphaFoldDB" id="A0A0A9E6J4"/>
<accession>A0A0A9E6J4</accession>
<protein>
    <submittedName>
        <fullName evidence="2">Uncharacterized protein</fullName>
    </submittedName>
</protein>
<feature type="compositionally biased region" description="Basic and acidic residues" evidence="1">
    <location>
        <begin position="19"/>
        <end position="28"/>
    </location>
</feature>
<feature type="compositionally biased region" description="Polar residues" evidence="1">
    <location>
        <begin position="1"/>
        <end position="14"/>
    </location>
</feature>
<feature type="region of interest" description="Disordered" evidence="1">
    <location>
        <begin position="1"/>
        <end position="28"/>
    </location>
</feature>
<reference evidence="2" key="2">
    <citation type="journal article" date="2015" name="Data Brief">
        <title>Shoot transcriptome of the giant reed, Arundo donax.</title>
        <authorList>
            <person name="Barrero R.A."/>
            <person name="Guerrero F.D."/>
            <person name="Moolhuijzen P."/>
            <person name="Goolsby J.A."/>
            <person name="Tidwell J."/>
            <person name="Bellgard S.E."/>
            <person name="Bellgard M.I."/>
        </authorList>
    </citation>
    <scope>NUCLEOTIDE SEQUENCE</scope>
    <source>
        <tissue evidence="2">Shoot tissue taken approximately 20 cm above the soil surface</tissue>
    </source>
</reference>
<sequence length="28" mass="3048">MTTASSVSGKNPSSGRARRGGEWRRCRP</sequence>
<evidence type="ECO:0000256" key="1">
    <source>
        <dbReference type="SAM" id="MobiDB-lite"/>
    </source>
</evidence>